<dbReference type="Proteomes" id="UP001206925">
    <property type="component" value="Unassembled WGS sequence"/>
</dbReference>
<organism evidence="1 2">
    <name type="scientific">Ambrosia artemisiifolia</name>
    <name type="common">Common ragweed</name>
    <dbReference type="NCBI Taxonomy" id="4212"/>
    <lineage>
        <taxon>Eukaryota</taxon>
        <taxon>Viridiplantae</taxon>
        <taxon>Streptophyta</taxon>
        <taxon>Embryophyta</taxon>
        <taxon>Tracheophyta</taxon>
        <taxon>Spermatophyta</taxon>
        <taxon>Magnoliopsida</taxon>
        <taxon>eudicotyledons</taxon>
        <taxon>Gunneridae</taxon>
        <taxon>Pentapetalae</taxon>
        <taxon>asterids</taxon>
        <taxon>campanulids</taxon>
        <taxon>Asterales</taxon>
        <taxon>Asteraceae</taxon>
        <taxon>Asteroideae</taxon>
        <taxon>Heliantheae alliance</taxon>
        <taxon>Heliantheae</taxon>
        <taxon>Ambrosia</taxon>
    </lineage>
</organism>
<protein>
    <submittedName>
        <fullName evidence="1">Uncharacterized protein</fullName>
    </submittedName>
</protein>
<comment type="caution">
    <text evidence="1">The sequence shown here is derived from an EMBL/GenBank/DDBJ whole genome shotgun (WGS) entry which is preliminary data.</text>
</comment>
<reference evidence="1" key="1">
    <citation type="submission" date="2022-06" db="EMBL/GenBank/DDBJ databases">
        <title>Uncovering the hologenomic basis of an extraordinary plant invasion.</title>
        <authorList>
            <person name="Bieker V.C."/>
            <person name="Martin M.D."/>
            <person name="Gilbert T."/>
            <person name="Hodgins K."/>
            <person name="Battlay P."/>
            <person name="Petersen B."/>
            <person name="Wilson J."/>
        </authorList>
    </citation>
    <scope>NUCLEOTIDE SEQUENCE</scope>
    <source>
        <strain evidence="1">AA19_3_7</strain>
        <tissue evidence="1">Leaf</tissue>
    </source>
</reference>
<evidence type="ECO:0000313" key="1">
    <source>
        <dbReference type="EMBL" id="KAI7734114.1"/>
    </source>
</evidence>
<dbReference type="EMBL" id="JAMZMK010009826">
    <property type="protein sequence ID" value="KAI7734114.1"/>
    <property type="molecule type" value="Genomic_DNA"/>
</dbReference>
<accession>A0AAD5C392</accession>
<gene>
    <name evidence="1" type="ORF">M8C21_024397</name>
</gene>
<keyword evidence="2" id="KW-1185">Reference proteome</keyword>
<dbReference type="AlphaFoldDB" id="A0AAD5C392"/>
<name>A0AAD5C392_AMBAR</name>
<sequence length="72" mass="8152">MSGFGRSPVVRQLWVTDSPFPMNIVEEDNCVDEATNNFINRFYKTCSGRSSCWSMVTLKTERGQILAGDDGW</sequence>
<proteinExistence type="predicted"/>
<evidence type="ECO:0000313" key="2">
    <source>
        <dbReference type="Proteomes" id="UP001206925"/>
    </source>
</evidence>